<evidence type="ECO:0000313" key="8">
    <source>
        <dbReference type="EMBL" id="KAH9521634.1"/>
    </source>
</evidence>
<dbReference type="PANTHER" id="PTHR16433">
    <property type="entry name" value="DOLICHOL-PHOSPHATE MANNOSYLTRANSFERASE SUBUNIT 3"/>
    <property type="match status" value="1"/>
</dbReference>
<comment type="caution">
    <text evidence="8">The sequence shown here is derived from an EMBL/GenBank/DDBJ whole genome shotgun (WGS) entry which is preliminary data.</text>
</comment>
<organism evidence="8 9">
    <name type="scientific">Dermatophagoides farinae</name>
    <name type="common">American house dust mite</name>
    <dbReference type="NCBI Taxonomy" id="6954"/>
    <lineage>
        <taxon>Eukaryota</taxon>
        <taxon>Metazoa</taxon>
        <taxon>Ecdysozoa</taxon>
        <taxon>Arthropoda</taxon>
        <taxon>Chelicerata</taxon>
        <taxon>Arachnida</taxon>
        <taxon>Acari</taxon>
        <taxon>Acariformes</taxon>
        <taxon>Sarcoptiformes</taxon>
        <taxon>Astigmata</taxon>
        <taxon>Psoroptidia</taxon>
        <taxon>Analgoidea</taxon>
        <taxon>Pyroglyphidae</taxon>
        <taxon>Dermatophagoidinae</taxon>
        <taxon>Dermatophagoides</taxon>
    </lineage>
</organism>
<accession>A0A922L6E8</accession>
<keyword evidence="8" id="KW-0328">Glycosyltransferase</keyword>
<comment type="function">
    <text evidence="7">Stabilizer subunit of the dolichol-phosphate mannose (DPM) synthase complex; tethers catalytic subunit to the ER.</text>
</comment>
<comment type="pathway">
    <text evidence="7">Protein modification; protein glycosylation.</text>
</comment>
<dbReference type="Pfam" id="PF08285">
    <property type="entry name" value="DPM3"/>
    <property type="match status" value="1"/>
</dbReference>
<dbReference type="PANTHER" id="PTHR16433:SF0">
    <property type="entry name" value="DOLICHOL-PHOSPHATE MANNOSYLTRANSFERASE SUBUNIT 3"/>
    <property type="match status" value="1"/>
</dbReference>
<dbReference type="EMBL" id="ASGP02000002">
    <property type="protein sequence ID" value="KAH9521634.1"/>
    <property type="molecule type" value="Genomic_DNA"/>
</dbReference>
<sequence>MTRLGKTLVLGVCLIGLWLRLLMMKEAETYLSRIHIQLMPIYTIILFGIISALIVLYRTFTFNGCPEAYEELKAEIKDAKNDLKQKGFEFK</sequence>
<dbReference type="AlphaFoldDB" id="A0A922L6E8"/>
<reference evidence="8" key="1">
    <citation type="submission" date="2013-05" db="EMBL/GenBank/DDBJ databases">
        <authorList>
            <person name="Yim A.K.Y."/>
            <person name="Chan T.F."/>
            <person name="Ji K.M."/>
            <person name="Liu X.Y."/>
            <person name="Zhou J.W."/>
            <person name="Li R.Q."/>
            <person name="Yang K.Y."/>
            <person name="Li J."/>
            <person name="Li M."/>
            <person name="Law P.T.W."/>
            <person name="Wu Y.L."/>
            <person name="Cai Z.L."/>
            <person name="Qin H."/>
            <person name="Bao Y."/>
            <person name="Leung R.K.K."/>
            <person name="Ng P.K.S."/>
            <person name="Zou J."/>
            <person name="Zhong X.J."/>
            <person name="Ran P.X."/>
            <person name="Zhong N.S."/>
            <person name="Liu Z.G."/>
            <person name="Tsui S.K.W."/>
        </authorList>
    </citation>
    <scope>NUCLEOTIDE SEQUENCE</scope>
    <source>
        <strain evidence="8">Derf</strain>
        <tissue evidence="8">Whole organism</tissue>
    </source>
</reference>
<evidence type="ECO:0000256" key="4">
    <source>
        <dbReference type="ARBA" id="ARBA00022824"/>
    </source>
</evidence>
<dbReference type="Proteomes" id="UP000790347">
    <property type="component" value="Unassembled WGS sequence"/>
</dbReference>
<reference evidence="8" key="2">
    <citation type="journal article" date="2022" name="Res Sq">
        <title>Comparative Genomics Reveals Insights into the Divergent Evolution of Astigmatic Mites and Household Pest Adaptations.</title>
        <authorList>
            <person name="Xiong Q."/>
            <person name="Wan A.T.-Y."/>
            <person name="Liu X.-Y."/>
            <person name="Fung C.S.-H."/>
            <person name="Xiao X."/>
            <person name="Malainual N."/>
            <person name="Hou J."/>
            <person name="Wang L."/>
            <person name="Wang M."/>
            <person name="Yang K."/>
            <person name="Cui Y."/>
            <person name="Leung E."/>
            <person name="Nong W."/>
            <person name="Shin S.-K."/>
            <person name="Au S."/>
            <person name="Jeong K.Y."/>
            <person name="Chew F.T."/>
            <person name="Hui J."/>
            <person name="Leung T.F."/>
            <person name="Tungtrongchitr A."/>
            <person name="Zhong N."/>
            <person name="Liu Z."/>
            <person name="Tsui S."/>
        </authorList>
    </citation>
    <scope>NUCLEOTIDE SEQUENCE</scope>
    <source>
        <strain evidence="8">Derf</strain>
        <tissue evidence="8">Whole organism</tissue>
    </source>
</reference>
<comment type="caution">
    <text evidence="7">Lacks conserved residue(s) required for the propagation of feature annotation.</text>
</comment>
<keyword evidence="3 7" id="KW-0812">Transmembrane</keyword>
<evidence type="ECO:0000256" key="6">
    <source>
        <dbReference type="ARBA" id="ARBA00023136"/>
    </source>
</evidence>
<keyword evidence="6 7" id="KW-0472">Membrane</keyword>
<evidence type="ECO:0000256" key="3">
    <source>
        <dbReference type="ARBA" id="ARBA00022692"/>
    </source>
</evidence>
<dbReference type="GO" id="GO:0016757">
    <property type="term" value="F:glycosyltransferase activity"/>
    <property type="evidence" value="ECO:0007669"/>
    <property type="project" value="UniProtKB-KW"/>
</dbReference>
<comment type="similarity">
    <text evidence="2 7">Belongs to the DPM3 family.</text>
</comment>
<dbReference type="OrthoDB" id="2014333at2759"/>
<evidence type="ECO:0000256" key="5">
    <source>
        <dbReference type="ARBA" id="ARBA00022989"/>
    </source>
</evidence>
<dbReference type="InterPro" id="IPR013174">
    <property type="entry name" value="DPM3"/>
</dbReference>
<protein>
    <recommendedName>
        <fullName evidence="7">Dolichol-phosphate mannosyltransferase subunit 3</fullName>
    </recommendedName>
</protein>
<keyword evidence="8" id="KW-0808">Transferase</keyword>
<evidence type="ECO:0000313" key="9">
    <source>
        <dbReference type="Proteomes" id="UP000790347"/>
    </source>
</evidence>
<gene>
    <name evidence="8" type="primary">DPM3</name>
    <name evidence="8" type="ORF">DERF_005271</name>
</gene>
<evidence type="ECO:0000256" key="1">
    <source>
        <dbReference type="ARBA" id="ARBA00004477"/>
    </source>
</evidence>
<keyword evidence="9" id="KW-1185">Reference proteome</keyword>
<feature type="transmembrane region" description="Helical" evidence="7">
    <location>
        <begin position="34"/>
        <end position="57"/>
    </location>
</feature>
<dbReference type="GO" id="GO:0033185">
    <property type="term" value="C:dolichol-phosphate-mannose synthase complex"/>
    <property type="evidence" value="ECO:0007669"/>
    <property type="project" value="TreeGrafter"/>
</dbReference>
<proteinExistence type="inferred from homology"/>
<comment type="subunit">
    <text evidence="7">Component of the dolichol-phosphate mannose (DPM) synthase complex.</text>
</comment>
<keyword evidence="4 7" id="KW-0256">Endoplasmic reticulum</keyword>
<keyword evidence="5 7" id="KW-1133">Transmembrane helix</keyword>
<evidence type="ECO:0000256" key="2">
    <source>
        <dbReference type="ARBA" id="ARBA00010430"/>
    </source>
</evidence>
<name>A0A922L6E8_DERFA</name>
<evidence type="ECO:0000256" key="7">
    <source>
        <dbReference type="RuleBase" id="RU365085"/>
    </source>
</evidence>
<dbReference type="GO" id="GO:0006506">
    <property type="term" value="P:GPI anchor biosynthetic process"/>
    <property type="evidence" value="ECO:0007669"/>
    <property type="project" value="TreeGrafter"/>
</dbReference>
<dbReference type="GO" id="GO:0005789">
    <property type="term" value="C:endoplasmic reticulum membrane"/>
    <property type="evidence" value="ECO:0007669"/>
    <property type="project" value="UniProtKB-SubCell"/>
</dbReference>
<comment type="subcellular location">
    <subcellularLocation>
        <location evidence="1 7">Endoplasmic reticulum membrane</location>
        <topology evidence="1 7">Multi-pass membrane protein</topology>
    </subcellularLocation>
</comment>